<dbReference type="GO" id="GO:0003924">
    <property type="term" value="F:GTPase activity"/>
    <property type="evidence" value="ECO:0007669"/>
    <property type="project" value="TreeGrafter"/>
</dbReference>
<dbReference type="CDD" id="cd01856">
    <property type="entry name" value="YlqF"/>
    <property type="match status" value="1"/>
</dbReference>
<comment type="subcellular location">
    <subcellularLocation>
        <location evidence="4">Cytoplasm</location>
    </subcellularLocation>
</comment>
<evidence type="ECO:0000256" key="3">
    <source>
        <dbReference type="ARBA" id="ARBA00023134"/>
    </source>
</evidence>
<dbReference type="InterPro" id="IPR023179">
    <property type="entry name" value="GTP-bd_ortho_bundle_sf"/>
</dbReference>
<accession>A0AAU8ICQ5</accession>
<dbReference type="PIRSF" id="PIRSF006230">
    <property type="entry name" value="MG442"/>
    <property type="match status" value="1"/>
</dbReference>
<reference evidence="7" key="1">
    <citation type="submission" date="2024-06" db="EMBL/GenBank/DDBJ databases">
        <authorList>
            <person name="Fan A."/>
            <person name="Zhang F.Y."/>
            <person name="Zhang L."/>
        </authorList>
    </citation>
    <scope>NUCLEOTIDE SEQUENCE</scope>
    <source>
        <strain evidence="7">Y61</strain>
    </source>
</reference>
<dbReference type="InterPro" id="IPR019991">
    <property type="entry name" value="GTP-bd_ribosome_bgen"/>
</dbReference>
<evidence type="ECO:0000313" key="7">
    <source>
        <dbReference type="EMBL" id="XCJ16027.1"/>
    </source>
</evidence>
<proteinExistence type="inferred from homology"/>
<dbReference type="GO" id="GO:0005525">
    <property type="term" value="F:GTP binding"/>
    <property type="evidence" value="ECO:0007669"/>
    <property type="project" value="UniProtKB-KW"/>
</dbReference>
<evidence type="ECO:0000256" key="5">
    <source>
        <dbReference type="PIRSR" id="PIRSR006230-1"/>
    </source>
</evidence>
<dbReference type="PRINTS" id="PR00326">
    <property type="entry name" value="GTP1OBG"/>
</dbReference>
<dbReference type="PROSITE" id="PS51721">
    <property type="entry name" value="G_CP"/>
    <property type="match status" value="1"/>
</dbReference>
<dbReference type="RefSeq" id="WP_353947703.1">
    <property type="nucleotide sequence ID" value="NZ_CP159510.1"/>
</dbReference>
<keyword evidence="4" id="KW-0963">Cytoplasm</keyword>
<dbReference type="PANTHER" id="PTHR45782">
    <property type="entry name" value="MITOCHONDRIAL RIBOSOME-ASSOCIATED GTPASE 1"/>
    <property type="match status" value="1"/>
</dbReference>
<comment type="function">
    <text evidence="4">Required for a late step of 50S ribosomal subunit assembly. Has GTPase activity.</text>
</comment>
<evidence type="ECO:0000256" key="4">
    <source>
        <dbReference type="PIRNR" id="PIRNR006230"/>
    </source>
</evidence>
<dbReference type="Gene3D" id="1.10.1580.10">
    <property type="match status" value="1"/>
</dbReference>
<keyword evidence="3 4" id="KW-0342">GTP-binding</keyword>
<evidence type="ECO:0000259" key="6">
    <source>
        <dbReference type="PROSITE" id="PS51721"/>
    </source>
</evidence>
<organism evidence="7">
    <name type="scientific">Sporolactobacillus sp. Y61</name>
    <dbReference type="NCBI Taxonomy" id="3160863"/>
    <lineage>
        <taxon>Bacteria</taxon>
        <taxon>Bacillati</taxon>
        <taxon>Bacillota</taxon>
        <taxon>Bacilli</taxon>
        <taxon>Bacillales</taxon>
        <taxon>Sporolactobacillaceae</taxon>
        <taxon>Sporolactobacillus</taxon>
    </lineage>
</organism>
<dbReference type="InterPro" id="IPR016478">
    <property type="entry name" value="GTPase_MTG1"/>
</dbReference>
<feature type="domain" description="CP-type G" evidence="6">
    <location>
        <begin position="14"/>
        <end position="178"/>
    </location>
</feature>
<keyword evidence="2 4" id="KW-0547">Nucleotide-binding</keyword>
<dbReference type="PANTHER" id="PTHR45782:SF4">
    <property type="entry name" value="MITOCHONDRIAL RIBOSOME-ASSOCIATED GTPASE 1"/>
    <property type="match status" value="1"/>
</dbReference>
<dbReference type="GO" id="GO:0006412">
    <property type="term" value="P:translation"/>
    <property type="evidence" value="ECO:0007669"/>
    <property type="project" value="TreeGrafter"/>
</dbReference>
<dbReference type="InterPro" id="IPR027417">
    <property type="entry name" value="P-loop_NTPase"/>
</dbReference>
<feature type="binding site" evidence="5">
    <location>
        <begin position="130"/>
        <end position="135"/>
    </location>
    <ligand>
        <name>GTP</name>
        <dbReference type="ChEBI" id="CHEBI:37565"/>
    </ligand>
</feature>
<protein>
    <recommendedName>
        <fullName evidence="1 4">Ribosome biogenesis GTPase A</fullName>
    </recommendedName>
</protein>
<dbReference type="Pfam" id="PF01926">
    <property type="entry name" value="MMR_HSR1"/>
    <property type="match status" value="1"/>
</dbReference>
<gene>
    <name evidence="7" type="primary">ylqF</name>
    <name evidence="7" type="ORF">ABNN70_09970</name>
</gene>
<dbReference type="GO" id="GO:0005737">
    <property type="term" value="C:cytoplasm"/>
    <property type="evidence" value="ECO:0007669"/>
    <property type="project" value="UniProtKB-SubCell"/>
</dbReference>
<dbReference type="FunFam" id="3.40.50.300:FF:000590">
    <property type="entry name" value="Ribosome biogenesis GTPase A"/>
    <property type="match status" value="1"/>
</dbReference>
<dbReference type="Gene3D" id="3.40.50.300">
    <property type="entry name" value="P-loop containing nucleotide triphosphate hydrolases"/>
    <property type="match status" value="1"/>
</dbReference>
<dbReference type="EMBL" id="CP159510">
    <property type="protein sequence ID" value="XCJ16027.1"/>
    <property type="molecule type" value="Genomic_DNA"/>
</dbReference>
<evidence type="ECO:0000256" key="1">
    <source>
        <dbReference type="ARBA" id="ARBA00014898"/>
    </source>
</evidence>
<dbReference type="NCBIfam" id="TIGR03596">
    <property type="entry name" value="GTPase_YlqF"/>
    <property type="match status" value="1"/>
</dbReference>
<dbReference type="InterPro" id="IPR030378">
    <property type="entry name" value="G_CP_dom"/>
</dbReference>
<dbReference type="InterPro" id="IPR006073">
    <property type="entry name" value="GTP-bd"/>
</dbReference>
<dbReference type="SUPFAM" id="SSF52540">
    <property type="entry name" value="P-loop containing nucleoside triphosphate hydrolases"/>
    <property type="match status" value="1"/>
</dbReference>
<feature type="binding site" evidence="5">
    <location>
        <position position="174"/>
    </location>
    <ligand>
        <name>GTP</name>
        <dbReference type="ChEBI" id="CHEBI:37565"/>
    </ligand>
</feature>
<evidence type="ECO:0000256" key="2">
    <source>
        <dbReference type="ARBA" id="ARBA00022741"/>
    </source>
</evidence>
<dbReference type="AlphaFoldDB" id="A0AAU8ICQ5"/>
<comment type="similarity">
    <text evidence="4">Belongs to the TRAFAC class YlqF/YawG GTPase family. MTG1 subfamily.</text>
</comment>
<feature type="binding site" evidence="5">
    <location>
        <begin position="58"/>
        <end position="61"/>
    </location>
    <ligand>
        <name>GTP</name>
        <dbReference type="ChEBI" id="CHEBI:37565"/>
    </ligand>
</feature>
<sequence length="291" mass="33037">MTIQWYPGHMAKARRQMIERMKQIDVVIELVDSRIPEASRNPLVDEMASGKSRLLILNKADMADKLITQKWENYYERQGYIAHQADSRTGKGVSAIPEVVHRMTAGRRAKLEQKGFRPHADRALIIGIPNVGKSTLINRLAGRKIAKIGDRPGVTTAQQWIRAGNTMELLDTPGILWPKFKSHEVGLYLAATGAIKEDLLDFQEIAVFILKILIRRYPSQLSERYKLPPVNRSVTDENEQDLIVSLFDQIGRNRGCLMKGGSIDYDRTSELIVRDYRNQKLGHLTLQTPPV</sequence>
<name>A0AAU8ICQ5_9BACL</name>